<dbReference type="FunFam" id="1.10.230.10:FF:000002">
    <property type="entry name" value="Citrate synthase"/>
    <property type="match status" value="1"/>
</dbReference>
<comment type="pathway">
    <text evidence="1">Carbohydrate metabolism; tricarboxylic acid cycle; isocitrate from oxaloacetate: step 1/2.</text>
</comment>
<dbReference type="UniPathway" id="UPA00223">
    <property type="reaction ID" value="UER00717"/>
</dbReference>
<accession>Q22GZ1</accession>
<dbReference type="InterPro" id="IPR016142">
    <property type="entry name" value="Citrate_synth-like_lrg_a-sub"/>
</dbReference>
<dbReference type="Gene3D" id="2.20.28.60">
    <property type="match status" value="1"/>
</dbReference>
<dbReference type="PRINTS" id="PR00143">
    <property type="entry name" value="CITRTSNTHASE"/>
</dbReference>
<organism evidence="6 7">
    <name type="scientific">Tetrahymena thermophila (strain SB210)</name>
    <dbReference type="NCBI Taxonomy" id="312017"/>
    <lineage>
        <taxon>Eukaryota</taxon>
        <taxon>Sar</taxon>
        <taxon>Alveolata</taxon>
        <taxon>Ciliophora</taxon>
        <taxon>Intramacronucleata</taxon>
        <taxon>Oligohymenophorea</taxon>
        <taxon>Hymenostomatida</taxon>
        <taxon>Tetrahymenina</taxon>
        <taxon>Tetrahymenidae</taxon>
        <taxon>Tetrahymena</taxon>
    </lineage>
</organism>
<evidence type="ECO:0000313" key="7">
    <source>
        <dbReference type="Proteomes" id="UP000009168"/>
    </source>
</evidence>
<dbReference type="CDD" id="cd06114">
    <property type="entry name" value="EcCS_like"/>
    <property type="match status" value="1"/>
</dbReference>
<dbReference type="OMA" id="SGVMAHW"/>
<dbReference type="HOGENOM" id="CLU_025068_0_0_1"/>
<dbReference type="GO" id="GO:0046912">
    <property type="term" value="F:acyltransferase activity, acyl groups converted into alkyl on transfer"/>
    <property type="evidence" value="ECO:0007669"/>
    <property type="project" value="InterPro"/>
</dbReference>
<dbReference type="InterPro" id="IPR010953">
    <property type="entry name" value="Citrate_synthase_typ-I"/>
</dbReference>
<dbReference type="GO" id="GO:0005737">
    <property type="term" value="C:cytoplasm"/>
    <property type="evidence" value="ECO:0007669"/>
    <property type="project" value="InterPro"/>
</dbReference>
<dbReference type="InterPro" id="IPR002020">
    <property type="entry name" value="Citrate_synthase"/>
</dbReference>
<dbReference type="eggNOG" id="KOG2617">
    <property type="taxonomic scope" value="Eukaryota"/>
</dbReference>
<proteinExistence type="inferred from homology"/>
<evidence type="ECO:0000256" key="2">
    <source>
        <dbReference type="ARBA" id="ARBA00010566"/>
    </source>
</evidence>
<evidence type="ECO:0000313" key="6">
    <source>
        <dbReference type="EMBL" id="EAR84533.1"/>
    </source>
</evidence>
<name>Q22GZ1_TETTS</name>
<dbReference type="GeneID" id="7823641"/>
<dbReference type="Pfam" id="PF00285">
    <property type="entry name" value="Citrate_synt"/>
    <property type="match status" value="1"/>
</dbReference>
<dbReference type="GO" id="GO:0006099">
    <property type="term" value="P:tricarboxylic acid cycle"/>
    <property type="evidence" value="ECO:0007669"/>
    <property type="project" value="UniProtKB-UniPathway"/>
</dbReference>
<dbReference type="AlphaFoldDB" id="Q22GZ1"/>
<dbReference type="Proteomes" id="UP000009168">
    <property type="component" value="Unassembled WGS sequence"/>
</dbReference>
<reference evidence="7" key="1">
    <citation type="journal article" date="2006" name="PLoS Biol.">
        <title>Macronuclear genome sequence of the ciliate Tetrahymena thermophila, a model eukaryote.</title>
        <authorList>
            <person name="Eisen J.A."/>
            <person name="Coyne R.S."/>
            <person name="Wu M."/>
            <person name="Wu D."/>
            <person name="Thiagarajan M."/>
            <person name="Wortman J.R."/>
            <person name="Badger J.H."/>
            <person name="Ren Q."/>
            <person name="Amedeo P."/>
            <person name="Jones K.M."/>
            <person name="Tallon L.J."/>
            <person name="Delcher A.L."/>
            <person name="Salzberg S.L."/>
            <person name="Silva J.C."/>
            <person name="Haas B.J."/>
            <person name="Majoros W.H."/>
            <person name="Farzad M."/>
            <person name="Carlton J.M."/>
            <person name="Smith R.K. Jr."/>
            <person name="Garg J."/>
            <person name="Pearlman R.E."/>
            <person name="Karrer K.M."/>
            <person name="Sun L."/>
            <person name="Manning G."/>
            <person name="Elde N.C."/>
            <person name="Turkewitz A.P."/>
            <person name="Asai D.J."/>
            <person name="Wilkes D.E."/>
            <person name="Wang Y."/>
            <person name="Cai H."/>
            <person name="Collins K."/>
            <person name="Stewart B.A."/>
            <person name="Lee S.R."/>
            <person name="Wilamowska K."/>
            <person name="Weinberg Z."/>
            <person name="Ruzzo W.L."/>
            <person name="Wloga D."/>
            <person name="Gaertig J."/>
            <person name="Frankel J."/>
            <person name="Tsao C.-C."/>
            <person name="Gorovsky M.A."/>
            <person name="Keeling P.J."/>
            <person name="Waller R.F."/>
            <person name="Patron N.J."/>
            <person name="Cherry J.M."/>
            <person name="Stover N.A."/>
            <person name="Krieger C.J."/>
            <person name="del Toro C."/>
            <person name="Ryder H.F."/>
            <person name="Williamson S.C."/>
            <person name="Barbeau R.A."/>
            <person name="Hamilton E.P."/>
            <person name="Orias E."/>
        </authorList>
    </citation>
    <scope>NUCLEOTIDE SEQUENCE [LARGE SCALE GENOMIC DNA]</scope>
    <source>
        <strain evidence="7">SB210</strain>
    </source>
</reference>
<dbReference type="EMBL" id="GG662502">
    <property type="protein sequence ID" value="EAR84533.1"/>
    <property type="molecule type" value="Genomic_DNA"/>
</dbReference>
<dbReference type="NCBIfam" id="NF004126">
    <property type="entry name" value="PRK05614.1"/>
    <property type="match status" value="1"/>
</dbReference>
<dbReference type="KEGG" id="tet:TTHERM_00655610"/>
<dbReference type="InterPro" id="IPR036969">
    <property type="entry name" value="Citrate_synthase_sf"/>
</dbReference>
<dbReference type="PANTHER" id="PTHR42871:SF1">
    <property type="entry name" value="CITRATE SYNTHASE"/>
    <property type="match status" value="1"/>
</dbReference>
<evidence type="ECO:0000256" key="4">
    <source>
        <dbReference type="ARBA" id="ARBA00022679"/>
    </source>
</evidence>
<dbReference type="STRING" id="312017.Q22GZ1"/>
<keyword evidence="4 5" id="KW-0808">Transferase</keyword>
<evidence type="ECO:0000256" key="3">
    <source>
        <dbReference type="ARBA" id="ARBA00022532"/>
    </source>
</evidence>
<dbReference type="SUPFAM" id="SSF48256">
    <property type="entry name" value="Citrate synthase"/>
    <property type="match status" value="1"/>
</dbReference>
<dbReference type="InterPro" id="IPR019810">
    <property type="entry name" value="Citrate_synthase_AS"/>
</dbReference>
<dbReference type="Gene3D" id="1.10.230.10">
    <property type="entry name" value="Cytochrome P450-Terp, domain 2"/>
    <property type="match status" value="1"/>
</dbReference>
<comment type="similarity">
    <text evidence="2 5">Belongs to the citrate synthase family.</text>
</comment>
<dbReference type="RefSeq" id="XP_001032196.1">
    <property type="nucleotide sequence ID" value="XM_001032196.3"/>
</dbReference>
<evidence type="ECO:0000256" key="1">
    <source>
        <dbReference type="ARBA" id="ARBA00004751"/>
    </source>
</evidence>
<dbReference type="NCBIfam" id="TIGR01798">
    <property type="entry name" value="cit_synth_I"/>
    <property type="match status" value="1"/>
</dbReference>
<evidence type="ECO:0000256" key="5">
    <source>
        <dbReference type="RuleBase" id="RU000441"/>
    </source>
</evidence>
<dbReference type="OrthoDB" id="435022at2759"/>
<protein>
    <recommendedName>
        <fullName evidence="5">Citrate synthase</fullName>
    </recommendedName>
</protein>
<dbReference type="PROSITE" id="PS00480">
    <property type="entry name" value="CITRATE_SYNTHASE"/>
    <property type="match status" value="1"/>
</dbReference>
<keyword evidence="3" id="KW-0816">Tricarboxylic acid cycle</keyword>
<dbReference type="PANTHER" id="PTHR42871">
    <property type="entry name" value="CITRATE SYNTHASE"/>
    <property type="match status" value="1"/>
</dbReference>
<dbReference type="InParanoid" id="Q22GZ1"/>
<sequence length="507" mass="57119">MKKKSDELSNQQVVDSHFKKITEQQTSDQVQFIKSISVTSQKKKIDQTIPKVNPPQEYATLTLPDGKTAKLPILKGTLGQSMIDIRNLNQQTGMFTYDPGFTATGSCASTITYIDGDKGQLLYRGYKIEDLAEHSTFIEVCYLMIYGVLPSAKELNAFEELVVSEMMVHEKIVDFYKGFQSDAHPMAIMVGVIGALSAFMHEEFDVNDPRDREHIAIKLVAKFPTLAAFAFRTASGLPLVRPKKKYNYIQNFLYMMLANPMDDDFDINPVVVEAIDTIFLLHADHEQNASSSTVRIAGSSLSNPFACVAAGIASLWGPMHGGANEAVLYMLEQIGSPDNIEKCINMAKDKTSGFRLMGFGHRVYKNFDPRSRVMQKMCYKVLEVTGKDTMPLLDIAIKLEQKALQDPYFIDRKLYPNVDFYTGLVYKALDIPVNMFTVMFAIARSIGWITQWSEMMAEGLNKIGRPRQLYVGPPVREFVKIEDRQEECQSNILEIPKLAKISNLMKL</sequence>
<dbReference type="Gene3D" id="1.10.580.10">
    <property type="entry name" value="Citrate Synthase, domain 1"/>
    <property type="match status" value="1"/>
</dbReference>
<gene>
    <name evidence="6" type="ORF">TTHERM_00655610</name>
</gene>
<dbReference type="InterPro" id="IPR016143">
    <property type="entry name" value="Citrate_synth-like_sm_a-sub"/>
</dbReference>
<keyword evidence="7" id="KW-1185">Reference proteome</keyword>